<keyword evidence="4" id="KW-0808">Transferase</keyword>
<gene>
    <name evidence="10" type="ORF">LCGC14_1335370</name>
</gene>
<dbReference type="PANTHER" id="PTHR30478">
    <property type="entry name" value="DNA POLYMERASE III SUBUNIT BETA"/>
    <property type="match status" value="1"/>
</dbReference>
<evidence type="ECO:0000256" key="6">
    <source>
        <dbReference type="ARBA" id="ARBA00022705"/>
    </source>
</evidence>
<evidence type="ECO:0000313" key="10">
    <source>
        <dbReference type="EMBL" id="KKM80879.1"/>
    </source>
</evidence>
<keyword evidence="6" id="KW-0235">DNA replication</keyword>
<dbReference type="InterPro" id="IPR001001">
    <property type="entry name" value="DNA_polIII_beta"/>
</dbReference>
<evidence type="ECO:0000256" key="1">
    <source>
        <dbReference type="ARBA" id="ARBA00004496"/>
    </source>
</evidence>
<evidence type="ECO:0000256" key="5">
    <source>
        <dbReference type="ARBA" id="ARBA00022695"/>
    </source>
</evidence>
<dbReference type="GO" id="GO:0008408">
    <property type="term" value="F:3'-5' exonuclease activity"/>
    <property type="evidence" value="ECO:0007669"/>
    <property type="project" value="InterPro"/>
</dbReference>
<name>A0A0F9KF93_9ZZZZ</name>
<accession>A0A0F9KF93</accession>
<dbReference type="Gene3D" id="3.70.10.10">
    <property type="match status" value="1"/>
</dbReference>
<reference evidence="10" key="1">
    <citation type="journal article" date="2015" name="Nature">
        <title>Complex archaea that bridge the gap between prokaryotes and eukaryotes.</title>
        <authorList>
            <person name="Spang A."/>
            <person name="Saw J.H."/>
            <person name="Jorgensen S.L."/>
            <person name="Zaremba-Niedzwiedzka K."/>
            <person name="Martijn J."/>
            <person name="Lind A.E."/>
            <person name="van Eijk R."/>
            <person name="Schleper C."/>
            <person name="Guy L."/>
            <person name="Ettema T.J."/>
        </authorList>
    </citation>
    <scope>NUCLEOTIDE SEQUENCE</scope>
</reference>
<evidence type="ECO:0000256" key="7">
    <source>
        <dbReference type="ARBA" id="ARBA00022932"/>
    </source>
</evidence>
<dbReference type="EMBL" id="LAZR01008113">
    <property type="protein sequence ID" value="KKM80879.1"/>
    <property type="molecule type" value="Genomic_DNA"/>
</dbReference>
<evidence type="ECO:0000256" key="4">
    <source>
        <dbReference type="ARBA" id="ARBA00022679"/>
    </source>
</evidence>
<comment type="caution">
    <text evidence="10">The sequence shown here is derived from an EMBL/GenBank/DDBJ whole genome shotgun (WGS) entry which is preliminary data.</text>
</comment>
<dbReference type="AlphaFoldDB" id="A0A0F9KF93"/>
<organism evidence="10">
    <name type="scientific">marine sediment metagenome</name>
    <dbReference type="NCBI Taxonomy" id="412755"/>
    <lineage>
        <taxon>unclassified sequences</taxon>
        <taxon>metagenomes</taxon>
        <taxon>ecological metagenomes</taxon>
    </lineage>
</organism>
<dbReference type="GO" id="GO:0005737">
    <property type="term" value="C:cytoplasm"/>
    <property type="evidence" value="ECO:0007669"/>
    <property type="project" value="UniProtKB-SubCell"/>
</dbReference>
<keyword evidence="5" id="KW-0548">Nucleotidyltransferase</keyword>
<evidence type="ECO:0000259" key="9">
    <source>
        <dbReference type="Pfam" id="PF02768"/>
    </source>
</evidence>
<dbReference type="PANTHER" id="PTHR30478:SF0">
    <property type="entry name" value="BETA SLIDING CLAMP"/>
    <property type="match status" value="1"/>
</dbReference>
<comment type="subcellular location">
    <subcellularLocation>
        <location evidence="1">Cytoplasm</location>
    </subcellularLocation>
</comment>
<evidence type="ECO:0000256" key="8">
    <source>
        <dbReference type="ARBA" id="ARBA00023125"/>
    </source>
</evidence>
<proteinExistence type="inferred from homology"/>
<dbReference type="GO" id="GO:0003887">
    <property type="term" value="F:DNA-directed DNA polymerase activity"/>
    <property type="evidence" value="ECO:0007669"/>
    <property type="project" value="UniProtKB-KW"/>
</dbReference>
<keyword evidence="7" id="KW-0239">DNA-directed DNA polymerase</keyword>
<evidence type="ECO:0000256" key="2">
    <source>
        <dbReference type="ARBA" id="ARBA00010752"/>
    </source>
</evidence>
<evidence type="ECO:0000256" key="3">
    <source>
        <dbReference type="ARBA" id="ARBA00022490"/>
    </source>
</evidence>
<dbReference type="InterPro" id="IPR046938">
    <property type="entry name" value="DNA_clamp_sf"/>
</dbReference>
<dbReference type="GO" id="GO:0006271">
    <property type="term" value="P:DNA strand elongation involved in DNA replication"/>
    <property type="evidence" value="ECO:0007669"/>
    <property type="project" value="TreeGrafter"/>
</dbReference>
<sequence>EIAFNSKYLIDGLGAVEGKEVKIQLIDAFQPGVLRGSGEEYEYLIMPVRLN</sequence>
<feature type="non-terminal residue" evidence="10">
    <location>
        <position position="1"/>
    </location>
</feature>
<keyword evidence="3" id="KW-0963">Cytoplasm</keyword>
<comment type="similarity">
    <text evidence="2">Belongs to the beta sliding clamp family.</text>
</comment>
<dbReference type="GO" id="GO:0003677">
    <property type="term" value="F:DNA binding"/>
    <property type="evidence" value="ECO:0007669"/>
    <property type="project" value="UniProtKB-KW"/>
</dbReference>
<protein>
    <recommendedName>
        <fullName evidence="9">DNA polymerase III beta sliding clamp C-terminal domain-containing protein</fullName>
    </recommendedName>
</protein>
<dbReference type="Pfam" id="PF02768">
    <property type="entry name" value="DNA_pol3_beta_3"/>
    <property type="match status" value="1"/>
</dbReference>
<dbReference type="SUPFAM" id="SSF55979">
    <property type="entry name" value="DNA clamp"/>
    <property type="match status" value="1"/>
</dbReference>
<dbReference type="InterPro" id="IPR022635">
    <property type="entry name" value="DNA_polIII_beta_C"/>
</dbReference>
<keyword evidence="8" id="KW-0238">DNA-binding</keyword>
<feature type="domain" description="DNA polymerase III beta sliding clamp C-terminal" evidence="9">
    <location>
        <begin position="1"/>
        <end position="49"/>
    </location>
</feature>
<dbReference type="GO" id="GO:0009360">
    <property type="term" value="C:DNA polymerase III complex"/>
    <property type="evidence" value="ECO:0007669"/>
    <property type="project" value="InterPro"/>
</dbReference>